<evidence type="ECO:0000313" key="2">
    <source>
        <dbReference type="Proteomes" id="UP000015241"/>
    </source>
</evidence>
<organism evidence="1 2">
    <name type="scientific">Fomitopsis schrenkii</name>
    <name type="common">Brown rot fungus</name>
    <dbReference type="NCBI Taxonomy" id="2126942"/>
    <lineage>
        <taxon>Eukaryota</taxon>
        <taxon>Fungi</taxon>
        <taxon>Dikarya</taxon>
        <taxon>Basidiomycota</taxon>
        <taxon>Agaricomycotina</taxon>
        <taxon>Agaricomycetes</taxon>
        <taxon>Polyporales</taxon>
        <taxon>Fomitopsis</taxon>
    </lineage>
</organism>
<gene>
    <name evidence="1" type="ORF">FOMPIDRAFT_1022876</name>
</gene>
<dbReference type="InParanoid" id="S8ED82"/>
<sequence length="63" mass="6711">MMVGRVATGELSALAKANKCATRPEGAHNVMIAVGGTVIVAFEKQIEYCATRHFGQVDCMVDI</sequence>
<reference evidence="1 2" key="1">
    <citation type="journal article" date="2012" name="Science">
        <title>The Paleozoic origin of enzymatic lignin decomposition reconstructed from 31 fungal genomes.</title>
        <authorList>
            <person name="Floudas D."/>
            <person name="Binder M."/>
            <person name="Riley R."/>
            <person name="Barry K."/>
            <person name="Blanchette R.A."/>
            <person name="Henrissat B."/>
            <person name="Martinez A.T."/>
            <person name="Otillar R."/>
            <person name="Spatafora J.W."/>
            <person name="Yadav J.S."/>
            <person name="Aerts A."/>
            <person name="Benoit I."/>
            <person name="Boyd A."/>
            <person name="Carlson A."/>
            <person name="Copeland A."/>
            <person name="Coutinho P.M."/>
            <person name="de Vries R.P."/>
            <person name="Ferreira P."/>
            <person name="Findley K."/>
            <person name="Foster B."/>
            <person name="Gaskell J."/>
            <person name="Glotzer D."/>
            <person name="Gorecki P."/>
            <person name="Heitman J."/>
            <person name="Hesse C."/>
            <person name="Hori C."/>
            <person name="Igarashi K."/>
            <person name="Jurgens J.A."/>
            <person name="Kallen N."/>
            <person name="Kersten P."/>
            <person name="Kohler A."/>
            <person name="Kuees U."/>
            <person name="Kumar T.K.A."/>
            <person name="Kuo A."/>
            <person name="LaButti K."/>
            <person name="Larrondo L.F."/>
            <person name="Lindquist E."/>
            <person name="Ling A."/>
            <person name="Lombard V."/>
            <person name="Lucas S."/>
            <person name="Lundell T."/>
            <person name="Martin R."/>
            <person name="McLaughlin D.J."/>
            <person name="Morgenstern I."/>
            <person name="Morin E."/>
            <person name="Murat C."/>
            <person name="Nagy L.G."/>
            <person name="Nolan M."/>
            <person name="Ohm R.A."/>
            <person name="Patyshakuliyeva A."/>
            <person name="Rokas A."/>
            <person name="Ruiz-Duenas F.J."/>
            <person name="Sabat G."/>
            <person name="Salamov A."/>
            <person name="Samejima M."/>
            <person name="Schmutz J."/>
            <person name="Slot J.C."/>
            <person name="St John F."/>
            <person name="Stenlid J."/>
            <person name="Sun H."/>
            <person name="Sun S."/>
            <person name="Syed K."/>
            <person name="Tsang A."/>
            <person name="Wiebenga A."/>
            <person name="Young D."/>
            <person name="Pisabarro A."/>
            <person name="Eastwood D.C."/>
            <person name="Martin F."/>
            <person name="Cullen D."/>
            <person name="Grigoriev I.V."/>
            <person name="Hibbett D.S."/>
        </authorList>
    </citation>
    <scope>NUCLEOTIDE SEQUENCE</scope>
    <source>
        <strain evidence="2">FP-58527</strain>
    </source>
</reference>
<keyword evidence="2" id="KW-1185">Reference proteome</keyword>
<dbReference type="HOGENOM" id="CLU_2885796_0_0_1"/>
<accession>S8ED82</accession>
<dbReference type="EMBL" id="KE504135">
    <property type="protein sequence ID" value="EPT02568.1"/>
    <property type="molecule type" value="Genomic_DNA"/>
</dbReference>
<proteinExistence type="predicted"/>
<dbReference type="Proteomes" id="UP000015241">
    <property type="component" value="Unassembled WGS sequence"/>
</dbReference>
<evidence type="ECO:0000313" key="1">
    <source>
        <dbReference type="EMBL" id="EPT02568.1"/>
    </source>
</evidence>
<dbReference type="AlphaFoldDB" id="S8ED82"/>
<name>S8ED82_FOMSC</name>
<protein>
    <submittedName>
        <fullName evidence="1">Uncharacterized protein</fullName>
    </submittedName>
</protein>